<evidence type="ECO:0000313" key="7">
    <source>
        <dbReference type="Proteomes" id="UP000435112"/>
    </source>
</evidence>
<dbReference type="AlphaFoldDB" id="A0A6A4G0I9"/>
<gene>
    <name evidence="2" type="ORF">PR001_g9653</name>
    <name evidence="3" type="ORF">PR002_g7153</name>
    <name evidence="4" type="ORF">PR003_g7250</name>
</gene>
<dbReference type="OrthoDB" id="137414at2759"/>
<sequence length="105" mass="11146">MLSQLPRQVPEHGSDRVAHPLIVEAATNQVRSLMDFVLSTQSESNTSGSKKAETASTQSSLTEPSWSLTPSIAAASSLASPLATSSQAETVGPWTLQRLNSRELP</sequence>
<dbReference type="Proteomes" id="UP000434957">
    <property type="component" value="Unassembled WGS sequence"/>
</dbReference>
<dbReference type="EMBL" id="QXFV01000541">
    <property type="protein sequence ID" value="KAE9034642.1"/>
    <property type="molecule type" value="Genomic_DNA"/>
</dbReference>
<feature type="compositionally biased region" description="Low complexity" evidence="1">
    <location>
        <begin position="67"/>
        <end position="86"/>
    </location>
</feature>
<comment type="caution">
    <text evidence="4">The sequence shown here is derived from an EMBL/GenBank/DDBJ whole genome shotgun (WGS) entry which is preliminary data.</text>
</comment>
<evidence type="ECO:0000313" key="5">
    <source>
        <dbReference type="Proteomes" id="UP000429607"/>
    </source>
</evidence>
<name>A0A6A4G0I9_9STRA</name>
<dbReference type="Proteomes" id="UP000435112">
    <property type="component" value="Unassembled WGS sequence"/>
</dbReference>
<protein>
    <submittedName>
        <fullName evidence="4">Uncharacterized protein</fullName>
    </submittedName>
</protein>
<proteinExistence type="predicted"/>
<feature type="region of interest" description="Disordered" evidence="1">
    <location>
        <begin position="40"/>
        <end position="105"/>
    </location>
</feature>
<accession>A0A6A4G0I9</accession>
<evidence type="ECO:0000313" key="4">
    <source>
        <dbReference type="EMBL" id="KAE9346806.1"/>
    </source>
</evidence>
<reference evidence="4 6" key="1">
    <citation type="submission" date="2018-08" db="EMBL/GenBank/DDBJ databases">
        <title>Genomic investigation of the strawberry pathogen Phytophthora fragariae indicates pathogenicity is determined by transcriptional variation in three key races.</title>
        <authorList>
            <person name="Adams T.M."/>
            <person name="Armitage A.D."/>
            <person name="Sobczyk M.K."/>
            <person name="Bates H.J."/>
            <person name="Dunwell J.M."/>
            <person name="Nellist C.F."/>
            <person name="Harrison R.J."/>
        </authorList>
    </citation>
    <scope>NUCLEOTIDE SEQUENCE [LARGE SCALE GENOMIC DNA]</scope>
    <source>
        <strain evidence="2 5">SCRP249</strain>
        <strain evidence="3 7">SCRP324</strain>
        <strain evidence="4 6">SCRP333</strain>
    </source>
</reference>
<evidence type="ECO:0000313" key="2">
    <source>
        <dbReference type="EMBL" id="KAE9034642.1"/>
    </source>
</evidence>
<evidence type="ECO:0000313" key="6">
    <source>
        <dbReference type="Proteomes" id="UP000434957"/>
    </source>
</evidence>
<dbReference type="Proteomes" id="UP000429607">
    <property type="component" value="Unassembled WGS sequence"/>
</dbReference>
<organism evidence="4 6">
    <name type="scientific">Phytophthora rubi</name>
    <dbReference type="NCBI Taxonomy" id="129364"/>
    <lineage>
        <taxon>Eukaryota</taxon>
        <taxon>Sar</taxon>
        <taxon>Stramenopiles</taxon>
        <taxon>Oomycota</taxon>
        <taxon>Peronosporomycetes</taxon>
        <taxon>Peronosporales</taxon>
        <taxon>Peronosporaceae</taxon>
        <taxon>Phytophthora</taxon>
    </lineage>
</organism>
<dbReference type="EMBL" id="QXFU01000336">
    <property type="protein sequence ID" value="KAE9036300.1"/>
    <property type="molecule type" value="Genomic_DNA"/>
</dbReference>
<dbReference type="EMBL" id="QXFT01000338">
    <property type="protein sequence ID" value="KAE9346806.1"/>
    <property type="molecule type" value="Genomic_DNA"/>
</dbReference>
<keyword evidence="6" id="KW-1185">Reference proteome</keyword>
<feature type="compositionally biased region" description="Polar residues" evidence="1">
    <location>
        <begin position="40"/>
        <end position="66"/>
    </location>
</feature>
<evidence type="ECO:0000313" key="3">
    <source>
        <dbReference type="EMBL" id="KAE9036300.1"/>
    </source>
</evidence>
<evidence type="ECO:0000256" key="1">
    <source>
        <dbReference type="SAM" id="MobiDB-lite"/>
    </source>
</evidence>